<dbReference type="RefSeq" id="WP_149079609.1">
    <property type="nucleotide sequence ID" value="NZ_VTAW01000001.1"/>
</dbReference>
<dbReference type="EMBL" id="VTAW01000001">
    <property type="protein sequence ID" value="TYT63802.1"/>
    <property type="molecule type" value="Genomic_DNA"/>
</dbReference>
<gene>
    <name evidence="2" type="ORF">FYC77_00840</name>
</gene>
<dbReference type="InterPro" id="IPR006311">
    <property type="entry name" value="TAT_signal"/>
</dbReference>
<organism evidence="2 3">
    <name type="scientific">Natrialba swarupiae</name>
    <dbReference type="NCBI Taxonomy" id="2448032"/>
    <lineage>
        <taxon>Archaea</taxon>
        <taxon>Methanobacteriati</taxon>
        <taxon>Methanobacteriota</taxon>
        <taxon>Stenosarchaea group</taxon>
        <taxon>Halobacteria</taxon>
        <taxon>Halobacteriales</taxon>
        <taxon>Natrialbaceae</taxon>
        <taxon>Natrialba</taxon>
    </lineage>
</organism>
<sequence>MNRRHFLVTAAGSALLAGCSALEDPDAEAERPPFQVDDPGESATDEDADADAGKSAFPFDEPSTVDFETAPLTATVVGGRVSTDDGLSARLEFAEPATADSPATLVSTVRNDRPYEQTFQPRRLLILDDPTTGRTADNDSVYLAPAADHPLAETEPGYYRDDDGRWRLERVGDDWFPDRLTLDAEQEVVGEYYLLGHHHHDRPPIEANRYEFSWREGSFEIVCWPTDEPGPAGDSRFVGEVPPGFPEPDDEVRWYHDATPETPVFLEPSAESVTAPAKIEFDLVNHGRESLSGNPYYWRLYKLVDDRWFPVDPWEFPLPLGSVQPGDVDETELFLYDGDPVDRQGSRTVGHLGGGQYAYAVGYSVGPETYAARFDLEAPKLVVEPEDDVAIDDEGDRIVVRLPNYGDARRPATVTVSRLESEPDPADSDETAVDERLVAEQLPRRPFRALRNSLPLFEDGVERVVVETDRGTALRRFDYEEGERLTFAYDGDAFEASGSLEEE</sequence>
<evidence type="ECO:0000256" key="1">
    <source>
        <dbReference type="SAM" id="MobiDB-lite"/>
    </source>
</evidence>
<protein>
    <submittedName>
        <fullName evidence="2">Uncharacterized protein</fullName>
    </submittedName>
</protein>
<reference evidence="2 3" key="1">
    <citation type="submission" date="2019-08" db="EMBL/GenBank/DDBJ databases">
        <title>Archaea genome.</title>
        <authorList>
            <person name="Kajale S."/>
            <person name="Shouche Y."/>
            <person name="Deshpande N."/>
            <person name="Sharma A."/>
        </authorList>
    </citation>
    <scope>NUCLEOTIDE SEQUENCE [LARGE SCALE GENOMIC DNA]</scope>
    <source>
        <strain evidence="2 3">ESP3B_9</strain>
    </source>
</reference>
<name>A0A5D5AV95_9EURY</name>
<keyword evidence="3" id="KW-1185">Reference proteome</keyword>
<dbReference type="PROSITE" id="PS51257">
    <property type="entry name" value="PROKAR_LIPOPROTEIN"/>
    <property type="match status" value="1"/>
</dbReference>
<proteinExistence type="predicted"/>
<comment type="caution">
    <text evidence="2">The sequence shown here is derived from an EMBL/GenBank/DDBJ whole genome shotgun (WGS) entry which is preliminary data.</text>
</comment>
<dbReference type="Proteomes" id="UP000324104">
    <property type="component" value="Unassembled WGS sequence"/>
</dbReference>
<accession>A0A5D5AV95</accession>
<dbReference type="AlphaFoldDB" id="A0A5D5AV95"/>
<evidence type="ECO:0000313" key="3">
    <source>
        <dbReference type="Proteomes" id="UP000324104"/>
    </source>
</evidence>
<feature type="compositionally biased region" description="Acidic residues" evidence="1">
    <location>
        <begin position="38"/>
        <end position="50"/>
    </location>
</feature>
<evidence type="ECO:0000313" key="2">
    <source>
        <dbReference type="EMBL" id="TYT63802.1"/>
    </source>
</evidence>
<feature type="region of interest" description="Disordered" evidence="1">
    <location>
        <begin position="22"/>
        <end position="64"/>
    </location>
</feature>
<dbReference type="PROSITE" id="PS51318">
    <property type="entry name" value="TAT"/>
    <property type="match status" value="1"/>
</dbReference>